<feature type="signal peptide" evidence="1">
    <location>
        <begin position="1"/>
        <end position="20"/>
    </location>
</feature>
<dbReference type="RefSeq" id="WP_005839054.1">
    <property type="nucleotide sequence ID" value="NZ_JNHM01000012.1"/>
</dbReference>
<evidence type="ECO:0000259" key="2">
    <source>
        <dbReference type="Pfam" id="PF13944"/>
    </source>
</evidence>
<dbReference type="EMBL" id="JNHM01000012">
    <property type="protein sequence ID" value="KDS55823.1"/>
    <property type="molecule type" value="Genomic_DNA"/>
</dbReference>
<accession>A0A069SNR7</accession>
<feature type="chain" id="PRO_5001666827" evidence="1">
    <location>
        <begin position="21"/>
        <end position="155"/>
    </location>
</feature>
<evidence type="ECO:0000256" key="1">
    <source>
        <dbReference type="SAM" id="SignalP"/>
    </source>
</evidence>
<dbReference type="InterPro" id="IPR024311">
    <property type="entry name" value="Lipocalin-like"/>
</dbReference>
<dbReference type="Proteomes" id="UP000027661">
    <property type="component" value="Unassembled WGS sequence"/>
</dbReference>
<organism evidence="3 4">
    <name type="scientific">Phocaeicola vulgatus str. 3975 RP4</name>
    <dbReference type="NCBI Taxonomy" id="1339352"/>
    <lineage>
        <taxon>Bacteria</taxon>
        <taxon>Pseudomonadati</taxon>
        <taxon>Bacteroidota</taxon>
        <taxon>Bacteroidia</taxon>
        <taxon>Bacteroidales</taxon>
        <taxon>Bacteroidaceae</taxon>
        <taxon>Phocaeicola</taxon>
    </lineage>
</organism>
<keyword evidence="1" id="KW-0732">Signal</keyword>
<dbReference type="Gene3D" id="2.40.128.350">
    <property type="match status" value="1"/>
</dbReference>
<dbReference type="DNASU" id="5303155"/>
<dbReference type="Pfam" id="PF13944">
    <property type="entry name" value="Calycin_like"/>
    <property type="match status" value="1"/>
</dbReference>
<reference evidence="3 4" key="1">
    <citation type="submission" date="2014-04" db="EMBL/GenBank/DDBJ databases">
        <authorList>
            <person name="Sears C."/>
            <person name="Carroll K."/>
            <person name="Sack B.R."/>
            <person name="Qadri F."/>
            <person name="Myers L.L."/>
            <person name="Chung G.-T."/>
            <person name="Escheverria P."/>
            <person name="Fraser C.M."/>
            <person name="Sadzewicz L."/>
            <person name="Shefchek K.A."/>
            <person name="Tallon L."/>
            <person name="Das S.P."/>
            <person name="Daugherty S."/>
            <person name="Mongodin E.F."/>
        </authorList>
    </citation>
    <scope>NUCLEOTIDE SEQUENCE [LARGE SCALE GENOMIC DNA]</scope>
    <source>
        <strain evidence="3 4">3975 RP4</strain>
    </source>
</reference>
<proteinExistence type="predicted"/>
<protein>
    <submittedName>
        <fullName evidence="3">Lipocalin-like domain protein</fullName>
    </submittedName>
</protein>
<dbReference type="GeneID" id="5303155"/>
<gene>
    <name evidence="3" type="ORF">M099_1122</name>
</gene>
<dbReference type="AlphaFoldDB" id="A0A069SNR7"/>
<evidence type="ECO:0000313" key="4">
    <source>
        <dbReference type="Proteomes" id="UP000027661"/>
    </source>
</evidence>
<name>A0A069SNR7_PHOVU</name>
<dbReference type="PATRIC" id="fig|1339352.3.peg.1086"/>
<comment type="caution">
    <text evidence="3">The sequence shown here is derived from an EMBL/GenBank/DDBJ whole genome shotgun (WGS) entry which is preliminary data.</text>
</comment>
<feature type="domain" description="Lipocalin-like" evidence="2">
    <location>
        <begin position="36"/>
        <end position="154"/>
    </location>
</feature>
<evidence type="ECO:0000313" key="3">
    <source>
        <dbReference type="EMBL" id="KDS55823.1"/>
    </source>
</evidence>
<sequence>MKLKNFLAMMAIALCAVACSDNDDKKEDTVIPAQEVAGIYNGTLSLSVSGNDQGTSDSQVKITAEEGGTVQVLLVGGAGEGMMSLPDIAIPGIKVHTSDNVTYILPESAVDVTVGSVKYTGSLQGTIKDEKADLIFTLKPGAMPMAITATFVGTK</sequence>